<proteinExistence type="predicted"/>
<accession>A0A6M4WUX9</accession>
<evidence type="ECO:0000313" key="2">
    <source>
        <dbReference type="Proteomes" id="UP000502665"/>
    </source>
</evidence>
<dbReference type="AlphaFoldDB" id="A0A6M4WUX9"/>
<sequence>MIDAPSWDDPPAAEMLPMPKVHTLTPEQIDGTACPWCSKPLGDTGMKLGPRIRVADGAVRRWLPRACRKCVGVQAARVYRIHIGSCARCSHRDYCPDSRALRALALECG</sequence>
<organism evidence="1 2">
    <name type="scientific">Streptomyces asoensis</name>
    <dbReference type="NCBI Taxonomy" id="249586"/>
    <lineage>
        <taxon>Bacteria</taxon>
        <taxon>Bacillati</taxon>
        <taxon>Actinomycetota</taxon>
        <taxon>Actinomycetes</taxon>
        <taxon>Kitasatosporales</taxon>
        <taxon>Streptomycetaceae</taxon>
        <taxon>Streptomyces</taxon>
    </lineage>
</organism>
<keyword evidence="2" id="KW-1185">Reference proteome</keyword>
<name>A0A6M4WUX9_9ACTN</name>
<gene>
    <name evidence="1" type="ORF">G9272_31955</name>
</gene>
<dbReference type="EMBL" id="CP049838">
    <property type="protein sequence ID" value="QJT04334.1"/>
    <property type="molecule type" value="Genomic_DNA"/>
</dbReference>
<dbReference type="Proteomes" id="UP000502665">
    <property type="component" value="Chromosome"/>
</dbReference>
<evidence type="ECO:0000313" key="1">
    <source>
        <dbReference type="EMBL" id="QJT04334.1"/>
    </source>
</evidence>
<dbReference type="RefSeq" id="WP_171399676.1">
    <property type="nucleotide sequence ID" value="NZ_CP049838.1"/>
</dbReference>
<reference evidence="1" key="1">
    <citation type="submission" date="2020-03" db="EMBL/GenBank/DDBJ databases">
        <title>Molecular networking-based the target discovery of potent antiproliferative macrolactams: 5/6/7/16 polycyclic ansamycins and glycosylated trienomycin from Streptomyces cacaoi subsp. asoensis.</title>
        <authorList>
            <person name="Liu L.-L."/>
        </authorList>
    </citation>
    <scope>NUCLEOTIDE SEQUENCE [LARGE SCALE GENOMIC DNA]</scope>
    <source>
        <strain evidence="1">H2S5</strain>
    </source>
</reference>
<protein>
    <submittedName>
        <fullName evidence="1">Uncharacterized protein</fullName>
    </submittedName>
</protein>